<gene>
    <name evidence="2" type="ORF">C0081_01305</name>
    <name evidence="1" type="ORF">C0081_19345</name>
</gene>
<evidence type="ECO:0000313" key="1">
    <source>
        <dbReference type="EMBL" id="PLW75497.1"/>
    </source>
</evidence>
<proteinExistence type="predicted"/>
<dbReference type="OrthoDB" id="7862614at2"/>
<accession>A0A2N5XM43</accession>
<protein>
    <submittedName>
        <fullName evidence="1">Uncharacterized protein</fullName>
    </submittedName>
</protein>
<reference evidence="1 3" key="1">
    <citation type="submission" date="2018-01" db="EMBL/GenBank/DDBJ databases">
        <title>The draft genome sequence of Cohaesibacter sp. H1304.</title>
        <authorList>
            <person name="Wang N.-N."/>
            <person name="Du Z.-J."/>
        </authorList>
    </citation>
    <scope>NUCLEOTIDE SEQUENCE [LARGE SCALE GENOMIC DNA]</scope>
    <source>
        <strain evidence="1 3">H1304</strain>
    </source>
</reference>
<dbReference type="RefSeq" id="WP_101531988.1">
    <property type="nucleotide sequence ID" value="NZ_JBFHIU010000083.1"/>
</dbReference>
<dbReference type="AlphaFoldDB" id="A0A2N5XM43"/>
<organism evidence="1 3">
    <name type="scientific">Cohaesibacter celericrescens</name>
    <dbReference type="NCBI Taxonomy" id="2067669"/>
    <lineage>
        <taxon>Bacteria</taxon>
        <taxon>Pseudomonadati</taxon>
        <taxon>Pseudomonadota</taxon>
        <taxon>Alphaproteobacteria</taxon>
        <taxon>Hyphomicrobiales</taxon>
        <taxon>Cohaesibacteraceae</taxon>
    </lineage>
</organism>
<dbReference type="Proteomes" id="UP000234881">
    <property type="component" value="Unassembled WGS sequence"/>
</dbReference>
<keyword evidence="3" id="KW-1185">Reference proteome</keyword>
<comment type="caution">
    <text evidence="1">The sequence shown here is derived from an EMBL/GenBank/DDBJ whole genome shotgun (WGS) entry which is preliminary data.</text>
</comment>
<evidence type="ECO:0000313" key="3">
    <source>
        <dbReference type="Proteomes" id="UP000234881"/>
    </source>
</evidence>
<dbReference type="EMBL" id="PKUQ01000050">
    <property type="protein sequence ID" value="PLW75497.1"/>
    <property type="molecule type" value="Genomic_DNA"/>
</dbReference>
<name>A0A2N5XM43_9HYPH</name>
<evidence type="ECO:0000313" key="2">
    <source>
        <dbReference type="EMBL" id="PLW78904.1"/>
    </source>
</evidence>
<dbReference type="EMBL" id="PKUQ01000001">
    <property type="protein sequence ID" value="PLW78904.1"/>
    <property type="molecule type" value="Genomic_DNA"/>
</dbReference>
<sequence>MNKNNQNATGINTYKTMKTGSNEESLTRALIWALSDFGAELRLVDASHMISYVLRDSHDSIQDIISSSTELLFKEDTLVYCRAAEMSVDWDHSPLIILGMEFNNNGVIARFDLSLVGNVTDITLREIQFNVPEAPDMEQIDHLVYALVDARLKPMATKWSSRAMLN</sequence>